<dbReference type="Proteomes" id="UP000002051">
    <property type="component" value="Chromosome 2"/>
</dbReference>
<name>G7IGD0_MEDTR</name>
<dbReference type="PaxDb" id="3880-AES65532"/>
<reference evidence="2 4" key="2">
    <citation type="journal article" date="2014" name="BMC Genomics">
        <title>An improved genome release (version Mt4.0) for the model legume Medicago truncatula.</title>
        <authorList>
            <person name="Tang H."/>
            <person name="Krishnakumar V."/>
            <person name="Bidwell S."/>
            <person name="Rosen B."/>
            <person name="Chan A."/>
            <person name="Zhou S."/>
            <person name="Gentzbittel L."/>
            <person name="Childs K.L."/>
            <person name="Yandell M."/>
            <person name="Gundlach H."/>
            <person name="Mayer K.F."/>
            <person name="Schwartz D.C."/>
            <person name="Town C.D."/>
        </authorList>
    </citation>
    <scope>GENOME REANNOTATION</scope>
    <source>
        <strain evidence="3 4">cv. Jemalong A17</strain>
    </source>
</reference>
<keyword evidence="1" id="KW-0732">Signal</keyword>
<evidence type="ECO:0000256" key="1">
    <source>
        <dbReference type="SAM" id="SignalP"/>
    </source>
</evidence>
<evidence type="ECO:0000313" key="4">
    <source>
        <dbReference type="Proteomes" id="UP000002051"/>
    </source>
</evidence>
<evidence type="ECO:0000313" key="3">
    <source>
        <dbReference type="EnsemblPlants" id="AES65532"/>
    </source>
</evidence>
<keyword evidence="4" id="KW-1185">Reference proteome</keyword>
<proteinExistence type="predicted"/>
<reference evidence="2 4" key="1">
    <citation type="journal article" date="2011" name="Nature">
        <title>The Medicago genome provides insight into the evolution of rhizobial symbioses.</title>
        <authorList>
            <person name="Young N.D."/>
            <person name="Debelle F."/>
            <person name="Oldroyd G.E."/>
            <person name="Geurts R."/>
            <person name="Cannon S.B."/>
            <person name="Udvardi M.K."/>
            <person name="Benedito V.A."/>
            <person name="Mayer K.F."/>
            <person name="Gouzy J."/>
            <person name="Schoof H."/>
            <person name="Van de Peer Y."/>
            <person name="Proost S."/>
            <person name="Cook D.R."/>
            <person name="Meyers B.C."/>
            <person name="Spannagl M."/>
            <person name="Cheung F."/>
            <person name="De Mita S."/>
            <person name="Krishnakumar V."/>
            <person name="Gundlach H."/>
            <person name="Zhou S."/>
            <person name="Mudge J."/>
            <person name="Bharti A.K."/>
            <person name="Murray J.D."/>
            <person name="Naoumkina M.A."/>
            <person name="Rosen B."/>
            <person name="Silverstein K.A."/>
            <person name="Tang H."/>
            <person name="Rombauts S."/>
            <person name="Zhao P.X."/>
            <person name="Zhou P."/>
            <person name="Barbe V."/>
            <person name="Bardou P."/>
            <person name="Bechner M."/>
            <person name="Bellec A."/>
            <person name="Berger A."/>
            <person name="Berges H."/>
            <person name="Bidwell S."/>
            <person name="Bisseling T."/>
            <person name="Choisne N."/>
            <person name="Couloux A."/>
            <person name="Denny R."/>
            <person name="Deshpande S."/>
            <person name="Dai X."/>
            <person name="Doyle J.J."/>
            <person name="Dudez A.M."/>
            <person name="Farmer A.D."/>
            <person name="Fouteau S."/>
            <person name="Franken C."/>
            <person name="Gibelin C."/>
            <person name="Gish J."/>
            <person name="Goldstein S."/>
            <person name="Gonzalez A.J."/>
            <person name="Green P.J."/>
            <person name="Hallab A."/>
            <person name="Hartog M."/>
            <person name="Hua A."/>
            <person name="Humphray S.J."/>
            <person name="Jeong D.H."/>
            <person name="Jing Y."/>
            <person name="Jocker A."/>
            <person name="Kenton S.M."/>
            <person name="Kim D.J."/>
            <person name="Klee K."/>
            <person name="Lai H."/>
            <person name="Lang C."/>
            <person name="Lin S."/>
            <person name="Macmil S.L."/>
            <person name="Magdelenat G."/>
            <person name="Matthews L."/>
            <person name="McCorrison J."/>
            <person name="Monaghan E.L."/>
            <person name="Mun J.H."/>
            <person name="Najar F.Z."/>
            <person name="Nicholson C."/>
            <person name="Noirot C."/>
            <person name="O'Bleness M."/>
            <person name="Paule C.R."/>
            <person name="Poulain J."/>
            <person name="Prion F."/>
            <person name="Qin B."/>
            <person name="Qu C."/>
            <person name="Retzel E.F."/>
            <person name="Riddle C."/>
            <person name="Sallet E."/>
            <person name="Samain S."/>
            <person name="Samson N."/>
            <person name="Sanders I."/>
            <person name="Saurat O."/>
            <person name="Scarpelli C."/>
            <person name="Schiex T."/>
            <person name="Segurens B."/>
            <person name="Severin A.J."/>
            <person name="Sherrier D.J."/>
            <person name="Shi R."/>
            <person name="Sims S."/>
            <person name="Singer S.R."/>
            <person name="Sinharoy S."/>
            <person name="Sterck L."/>
            <person name="Viollet A."/>
            <person name="Wang B.B."/>
            <person name="Wang K."/>
            <person name="Wang M."/>
            <person name="Wang X."/>
            <person name="Warfsmann J."/>
            <person name="Weissenbach J."/>
            <person name="White D.D."/>
            <person name="White J.D."/>
            <person name="Wiley G.B."/>
            <person name="Wincker P."/>
            <person name="Xing Y."/>
            <person name="Yang L."/>
            <person name="Yao Z."/>
            <person name="Ying F."/>
            <person name="Zhai J."/>
            <person name="Zhou L."/>
            <person name="Zuber A."/>
            <person name="Denarie J."/>
            <person name="Dixon R.A."/>
            <person name="May G.D."/>
            <person name="Schwartz D.C."/>
            <person name="Rogers J."/>
            <person name="Quetier F."/>
            <person name="Town C.D."/>
            <person name="Roe B.A."/>
        </authorList>
    </citation>
    <scope>NUCLEOTIDE SEQUENCE [LARGE SCALE GENOMIC DNA]</scope>
    <source>
        <strain evidence="2">A17</strain>
        <strain evidence="3 4">cv. Jemalong A17</strain>
    </source>
</reference>
<dbReference type="AlphaFoldDB" id="G7IGD0"/>
<evidence type="ECO:0008006" key="5">
    <source>
        <dbReference type="Google" id="ProtNLM"/>
    </source>
</evidence>
<feature type="chain" id="PRO_5014572182" description="Transmembrane protein" evidence="1">
    <location>
        <begin position="22"/>
        <end position="177"/>
    </location>
</feature>
<gene>
    <name evidence="2" type="ordered locus">MTR_2g041990</name>
</gene>
<dbReference type="PANTHER" id="PTHR33604:SF3">
    <property type="entry name" value="OSJNBA0004B13.7 PROTEIN"/>
    <property type="match status" value="1"/>
</dbReference>
<accession>G7IGD0</accession>
<dbReference type="EMBL" id="CM001218">
    <property type="protein sequence ID" value="AES65532.1"/>
    <property type="molecule type" value="Genomic_DNA"/>
</dbReference>
<sequence>MSFRKPRHCWSVALLLWQIWAARNDVIWNDVHHTSTKVHKHHSPPVVQHGQNRVQVWKKPNETWLKCNVDATFHERNHITSFLGLFYPGAGVVNSLPCTILGSATKRLKEKIAFNHLNSISRCLRSLTAAGYLEDRVHLHVNFAHFPLSNNSDIDLKLRNVGLQARWVEAWWPGSDD</sequence>
<protein>
    <recommendedName>
        <fullName evidence="5">Transmembrane protein</fullName>
    </recommendedName>
</protein>
<reference evidence="3" key="3">
    <citation type="submission" date="2015-04" db="UniProtKB">
        <authorList>
            <consortium name="EnsemblPlants"/>
        </authorList>
    </citation>
    <scope>IDENTIFICATION</scope>
    <source>
        <strain evidence="3">cv. Jemalong A17</strain>
    </source>
</reference>
<evidence type="ECO:0000313" key="2">
    <source>
        <dbReference type="EMBL" id="AES65532.1"/>
    </source>
</evidence>
<organism evidence="2 4">
    <name type="scientific">Medicago truncatula</name>
    <name type="common">Barrel medic</name>
    <name type="synonym">Medicago tribuloides</name>
    <dbReference type="NCBI Taxonomy" id="3880"/>
    <lineage>
        <taxon>Eukaryota</taxon>
        <taxon>Viridiplantae</taxon>
        <taxon>Streptophyta</taxon>
        <taxon>Embryophyta</taxon>
        <taxon>Tracheophyta</taxon>
        <taxon>Spermatophyta</taxon>
        <taxon>Magnoliopsida</taxon>
        <taxon>eudicotyledons</taxon>
        <taxon>Gunneridae</taxon>
        <taxon>Pentapetalae</taxon>
        <taxon>rosids</taxon>
        <taxon>fabids</taxon>
        <taxon>Fabales</taxon>
        <taxon>Fabaceae</taxon>
        <taxon>Papilionoideae</taxon>
        <taxon>50 kb inversion clade</taxon>
        <taxon>NPAAA clade</taxon>
        <taxon>Hologalegina</taxon>
        <taxon>IRL clade</taxon>
        <taxon>Trifolieae</taxon>
        <taxon>Medicago</taxon>
    </lineage>
</organism>
<dbReference type="PANTHER" id="PTHR33604">
    <property type="entry name" value="OSJNBA0004B13.7 PROTEIN"/>
    <property type="match status" value="1"/>
</dbReference>
<feature type="signal peptide" evidence="1">
    <location>
        <begin position="1"/>
        <end position="21"/>
    </location>
</feature>
<dbReference type="STRING" id="3880.G7IGD0"/>
<dbReference type="HOGENOM" id="CLU_1520075_0_0_1"/>
<dbReference type="EnsemblPlants" id="AES65532">
    <property type="protein sequence ID" value="AES65532"/>
    <property type="gene ID" value="MTR_2g041990"/>
</dbReference>